<reference evidence="2 3" key="1">
    <citation type="submission" date="2016-10" db="EMBL/GenBank/DDBJ databases">
        <authorList>
            <person name="de Groot N.N."/>
        </authorList>
    </citation>
    <scope>NUCLEOTIDE SEQUENCE [LARGE SCALE GENOMIC DNA]</scope>
    <source>
        <strain evidence="2 3">DSM 19012</strain>
    </source>
</reference>
<sequence length="230" mass="26247">MVDIKQVFSALLLLLLINNLDIAAQGNYSRASLWEDDIANFKKEDVQNPPDEGGILFIGSSSFRGWRSLEQDFPEYKVINRAFGGSHMSDLIYFFADVVLPYKPCQIIVYEGDNDIASGMTPEEYLQDVITFTRLVEIFLPGTEIAFVSIKPSPARKKWSEKYQEANQLVRSFCHGKPYLKFIDVSQLMVDKDGNIKADLFLSDLLHMKPSGYQLWKNIVRPYLSECGKK</sequence>
<protein>
    <submittedName>
        <fullName evidence="2">Lysophospholipase L1</fullName>
    </submittedName>
</protein>
<dbReference type="AlphaFoldDB" id="A0A1I1UY79"/>
<dbReference type="STRING" id="385682.SAMN05444380_101188"/>
<dbReference type="eggNOG" id="COG2755">
    <property type="taxonomic scope" value="Bacteria"/>
</dbReference>
<feature type="domain" description="SGNH hydrolase-type esterase" evidence="1">
    <location>
        <begin position="62"/>
        <end position="215"/>
    </location>
</feature>
<name>A0A1I1UY79_9BACT</name>
<keyword evidence="3" id="KW-1185">Reference proteome</keyword>
<dbReference type="RefSeq" id="WP_010526907.1">
    <property type="nucleotide sequence ID" value="NZ_AFSL01000023.1"/>
</dbReference>
<dbReference type="SUPFAM" id="SSF52266">
    <property type="entry name" value="SGNH hydrolase"/>
    <property type="match status" value="1"/>
</dbReference>
<dbReference type="Proteomes" id="UP000181976">
    <property type="component" value="Unassembled WGS sequence"/>
</dbReference>
<dbReference type="InParanoid" id="A0A1I1UY79"/>
<dbReference type="EMBL" id="FONA01000001">
    <property type="protein sequence ID" value="SFD73793.1"/>
    <property type="molecule type" value="Genomic_DNA"/>
</dbReference>
<dbReference type="InterPro" id="IPR036514">
    <property type="entry name" value="SGNH_hydro_sf"/>
</dbReference>
<evidence type="ECO:0000259" key="1">
    <source>
        <dbReference type="Pfam" id="PF13472"/>
    </source>
</evidence>
<accession>A0A1I1UY79</accession>
<dbReference type="GO" id="GO:0016788">
    <property type="term" value="F:hydrolase activity, acting on ester bonds"/>
    <property type="evidence" value="ECO:0007669"/>
    <property type="project" value="UniProtKB-ARBA"/>
</dbReference>
<gene>
    <name evidence="2" type="ORF">SAMN05444380_101188</name>
</gene>
<evidence type="ECO:0000313" key="3">
    <source>
        <dbReference type="Proteomes" id="UP000181976"/>
    </source>
</evidence>
<evidence type="ECO:0000313" key="2">
    <source>
        <dbReference type="EMBL" id="SFD73793.1"/>
    </source>
</evidence>
<dbReference type="Gene3D" id="3.40.50.1110">
    <property type="entry name" value="SGNH hydrolase"/>
    <property type="match status" value="1"/>
</dbReference>
<proteinExistence type="predicted"/>
<dbReference type="InterPro" id="IPR013830">
    <property type="entry name" value="SGNH_hydro"/>
</dbReference>
<dbReference type="OrthoDB" id="9805821at2"/>
<organism evidence="2 3">
    <name type="scientific">Thermophagus xiamenensis</name>
    <dbReference type="NCBI Taxonomy" id="385682"/>
    <lineage>
        <taxon>Bacteria</taxon>
        <taxon>Pseudomonadati</taxon>
        <taxon>Bacteroidota</taxon>
        <taxon>Bacteroidia</taxon>
        <taxon>Marinilabiliales</taxon>
        <taxon>Marinilabiliaceae</taxon>
        <taxon>Thermophagus</taxon>
    </lineage>
</organism>
<dbReference type="Pfam" id="PF13472">
    <property type="entry name" value="Lipase_GDSL_2"/>
    <property type="match status" value="1"/>
</dbReference>